<dbReference type="Proteomes" id="UP000031443">
    <property type="component" value="Unassembled WGS sequence"/>
</dbReference>
<protein>
    <submittedName>
        <fullName evidence="2">Uncharacterized protein</fullName>
    </submittedName>
</protein>
<evidence type="ECO:0000313" key="2">
    <source>
        <dbReference type="EMBL" id="EMP26241.1"/>
    </source>
</evidence>
<sequence>MSTLPARSVGSDQSSRDRFIVSSLVIDSLPLLPKHSPVDSCTPAPQEAQAESTGERQQLTHRCEDATILESEDCGKETYRTTAILKVKNSPVPTGKGFAVPSAAPMRPNKLTTPNTLLSAFIYKECHVRYQMKAGDTLVINIIVKCMY</sequence>
<name>M7AM03_CHEMY</name>
<keyword evidence="3" id="KW-1185">Reference proteome</keyword>
<gene>
    <name evidence="2" type="ORF">UY3_16664</name>
</gene>
<dbReference type="AlphaFoldDB" id="M7AM03"/>
<organism evidence="2 3">
    <name type="scientific">Chelonia mydas</name>
    <name type="common">Green sea-turtle</name>
    <name type="synonym">Chelonia agassizi</name>
    <dbReference type="NCBI Taxonomy" id="8469"/>
    <lineage>
        <taxon>Eukaryota</taxon>
        <taxon>Metazoa</taxon>
        <taxon>Chordata</taxon>
        <taxon>Craniata</taxon>
        <taxon>Vertebrata</taxon>
        <taxon>Euteleostomi</taxon>
        <taxon>Archelosauria</taxon>
        <taxon>Testudinata</taxon>
        <taxon>Testudines</taxon>
        <taxon>Cryptodira</taxon>
        <taxon>Durocryptodira</taxon>
        <taxon>Americhelydia</taxon>
        <taxon>Chelonioidea</taxon>
        <taxon>Cheloniidae</taxon>
        <taxon>Chelonia</taxon>
    </lineage>
</organism>
<evidence type="ECO:0000313" key="3">
    <source>
        <dbReference type="Proteomes" id="UP000031443"/>
    </source>
</evidence>
<reference evidence="3" key="1">
    <citation type="journal article" date="2013" name="Nat. Genet.">
        <title>The draft genomes of soft-shell turtle and green sea turtle yield insights into the development and evolution of the turtle-specific body plan.</title>
        <authorList>
            <person name="Wang Z."/>
            <person name="Pascual-Anaya J."/>
            <person name="Zadissa A."/>
            <person name="Li W."/>
            <person name="Niimura Y."/>
            <person name="Huang Z."/>
            <person name="Li C."/>
            <person name="White S."/>
            <person name="Xiong Z."/>
            <person name="Fang D."/>
            <person name="Wang B."/>
            <person name="Ming Y."/>
            <person name="Chen Y."/>
            <person name="Zheng Y."/>
            <person name="Kuraku S."/>
            <person name="Pignatelli M."/>
            <person name="Herrero J."/>
            <person name="Beal K."/>
            <person name="Nozawa M."/>
            <person name="Li Q."/>
            <person name="Wang J."/>
            <person name="Zhang H."/>
            <person name="Yu L."/>
            <person name="Shigenobu S."/>
            <person name="Wang J."/>
            <person name="Liu J."/>
            <person name="Flicek P."/>
            <person name="Searle S."/>
            <person name="Wang J."/>
            <person name="Kuratani S."/>
            <person name="Yin Y."/>
            <person name="Aken B."/>
            <person name="Zhang G."/>
            <person name="Irie N."/>
        </authorList>
    </citation>
    <scope>NUCLEOTIDE SEQUENCE [LARGE SCALE GENOMIC DNA]</scope>
</reference>
<feature type="region of interest" description="Disordered" evidence="1">
    <location>
        <begin position="36"/>
        <end position="58"/>
    </location>
</feature>
<proteinExistence type="predicted"/>
<evidence type="ECO:0000256" key="1">
    <source>
        <dbReference type="SAM" id="MobiDB-lite"/>
    </source>
</evidence>
<accession>M7AM03</accession>
<dbReference type="EMBL" id="KB581996">
    <property type="protein sequence ID" value="EMP26241.1"/>
    <property type="molecule type" value="Genomic_DNA"/>
</dbReference>